<dbReference type="SUPFAM" id="SSF53474">
    <property type="entry name" value="alpha/beta-Hydrolases"/>
    <property type="match status" value="1"/>
</dbReference>
<dbReference type="AlphaFoldDB" id="R7UWD2"/>
<organism evidence="6">
    <name type="scientific">Capitella teleta</name>
    <name type="common">Polychaete worm</name>
    <dbReference type="NCBI Taxonomy" id="283909"/>
    <lineage>
        <taxon>Eukaryota</taxon>
        <taxon>Metazoa</taxon>
        <taxon>Spiralia</taxon>
        <taxon>Lophotrochozoa</taxon>
        <taxon>Annelida</taxon>
        <taxon>Polychaeta</taxon>
        <taxon>Sedentaria</taxon>
        <taxon>Scolecida</taxon>
        <taxon>Capitellidae</taxon>
        <taxon>Capitella</taxon>
    </lineage>
</organism>
<dbReference type="PROSITE" id="PS00941">
    <property type="entry name" value="CARBOXYLESTERASE_B_2"/>
    <property type="match status" value="1"/>
</dbReference>
<dbReference type="STRING" id="283909.R7UWD2"/>
<dbReference type="InterPro" id="IPR029058">
    <property type="entry name" value="AB_hydrolase_fold"/>
</dbReference>
<dbReference type="PROSITE" id="PS00122">
    <property type="entry name" value="CARBOXYLESTERASE_B_1"/>
    <property type="match status" value="1"/>
</dbReference>
<dbReference type="EMBL" id="AMQN01006017">
    <property type="status" value="NOT_ANNOTATED_CDS"/>
    <property type="molecule type" value="Genomic_DNA"/>
</dbReference>
<dbReference type="Pfam" id="PF00135">
    <property type="entry name" value="COesterase"/>
    <property type="match status" value="1"/>
</dbReference>
<evidence type="ECO:0000256" key="2">
    <source>
        <dbReference type="ARBA" id="ARBA00022729"/>
    </source>
</evidence>
<evidence type="ECO:0000256" key="4">
    <source>
        <dbReference type="RuleBase" id="RU361235"/>
    </source>
</evidence>
<evidence type="ECO:0000259" key="5">
    <source>
        <dbReference type="Pfam" id="PF00135"/>
    </source>
</evidence>
<dbReference type="InterPro" id="IPR002018">
    <property type="entry name" value="CarbesteraseB"/>
</dbReference>
<evidence type="ECO:0000256" key="3">
    <source>
        <dbReference type="ARBA" id="ARBA00022801"/>
    </source>
</evidence>
<dbReference type="InterPro" id="IPR019826">
    <property type="entry name" value="Carboxylesterase_B_AS"/>
</dbReference>
<dbReference type="EC" id="3.1.1.-" evidence="4"/>
<keyword evidence="8" id="KW-1185">Reference proteome</keyword>
<dbReference type="PANTHER" id="PTHR43903">
    <property type="entry name" value="NEUROLIGIN"/>
    <property type="match status" value="1"/>
</dbReference>
<evidence type="ECO:0000256" key="1">
    <source>
        <dbReference type="ARBA" id="ARBA00005964"/>
    </source>
</evidence>
<gene>
    <name evidence="6" type="ORF">CAPTEDRAFT_104800</name>
</gene>
<comment type="similarity">
    <text evidence="1 4">Belongs to the type-B carboxylesterase/lipase family.</text>
</comment>
<keyword evidence="3 4" id="KW-0378">Hydrolase</keyword>
<keyword evidence="2" id="KW-0732">Signal</keyword>
<name>R7UWD2_CAPTE</name>
<dbReference type="EnsemblMetazoa" id="CapteT104800">
    <property type="protein sequence ID" value="CapteP104800"/>
    <property type="gene ID" value="CapteG104800"/>
</dbReference>
<accession>R7UWD2</accession>
<reference evidence="8" key="1">
    <citation type="submission" date="2012-12" db="EMBL/GenBank/DDBJ databases">
        <authorList>
            <person name="Hellsten U."/>
            <person name="Grimwood J."/>
            <person name="Chapman J.A."/>
            <person name="Shapiro H."/>
            <person name="Aerts A."/>
            <person name="Otillar R.P."/>
            <person name="Terry A.Y."/>
            <person name="Boore J.L."/>
            <person name="Simakov O."/>
            <person name="Marletaz F."/>
            <person name="Cho S.-J."/>
            <person name="Edsinger-Gonzales E."/>
            <person name="Havlak P."/>
            <person name="Kuo D.-H."/>
            <person name="Larsson T."/>
            <person name="Lv J."/>
            <person name="Arendt D."/>
            <person name="Savage R."/>
            <person name="Osoegawa K."/>
            <person name="de Jong P."/>
            <person name="Lindberg D.R."/>
            <person name="Seaver E.C."/>
            <person name="Weisblat D.A."/>
            <person name="Putnam N.H."/>
            <person name="Grigoriev I.V."/>
            <person name="Rokhsar D.S."/>
        </authorList>
    </citation>
    <scope>NUCLEOTIDE SEQUENCE</scope>
    <source>
        <strain evidence="8">I ESC-2004</strain>
    </source>
</reference>
<evidence type="ECO:0000313" key="7">
    <source>
        <dbReference type="EnsemblMetazoa" id="CapteP104800"/>
    </source>
</evidence>
<proteinExistence type="inferred from homology"/>
<feature type="non-terminal residue" evidence="6">
    <location>
        <position position="1"/>
    </location>
</feature>
<evidence type="ECO:0000313" key="8">
    <source>
        <dbReference type="Proteomes" id="UP000014760"/>
    </source>
</evidence>
<dbReference type="EMBL" id="KB297391">
    <property type="protein sequence ID" value="ELU10577.1"/>
    <property type="molecule type" value="Genomic_DNA"/>
</dbReference>
<dbReference type="Gene3D" id="3.40.50.1820">
    <property type="entry name" value="alpha/beta hydrolase"/>
    <property type="match status" value="1"/>
</dbReference>
<dbReference type="InterPro" id="IPR019819">
    <property type="entry name" value="Carboxylesterase_B_CS"/>
</dbReference>
<evidence type="ECO:0000313" key="6">
    <source>
        <dbReference type="EMBL" id="ELU10577.1"/>
    </source>
</evidence>
<dbReference type="GO" id="GO:0016787">
    <property type="term" value="F:hydrolase activity"/>
    <property type="evidence" value="ECO:0007669"/>
    <property type="project" value="UniProtKB-KW"/>
</dbReference>
<sequence length="197" mass="21830">EMTSTVDVFLGVPYAEPPTGRRRFKPPQKARHWGTAPYNARVLGPVCPQKVYYSQTTLPKQSEDCLYLNIYTPWMGRSSELYPVMLFIHGGSYEEGSGNRYDGFTLAQHGVVVITINYRLGELGYLTTGDSVMPGNYGLLDQIEALKWVSENIGSFRGDRSKVTVFGSSAGSASTGFLMLSPYTKGMIFPLRNLHPA</sequence>
<dbReference type="OrthoDB" id="408631at2759"/>
<dbReference type="Proteomes" id="UP000014760">
    <property type="component" value="Unassembled WGS sequence"/>
</dbReference>
<dbReference type="InterPro" id="IPR051093">
    <property type="entry name" value="Neuroligin/BSAL"/>
</dbReference>
<reference evidence="7" key="3">
    <citation type="submission" date="2015-06" db="UniProtKB">
        <authorList>
            <consortium name="EnsemblMetazoa"/>
        </authorList>
    </citation>
    <scope>IDENTIFICATION</scope>
</reference>
<feature type="domain" description="Carboxylesterase type B" evidence="5">
    <location>
        <begin position="4"/>
        <end position="187"/>
    </location>
</feature>
<dbReference type="HOGENOM" id="CLU_006586_4_2_1"/>
<dbReference type="OMA" id="ERFAYPQ"/>
<reference evidence="6 8" key="2">
    <citation type="journal article" date="2013" name="Nature">
        <title>Insights into bilaterian evolution from three spiralian genomes.</title>
        <authorList>
            <person name="Simakov O."/>
            <person name="Marletaz F."/>
            <person name="Cho S.J."/>
            <person name="Edsinger-Gonzales E."/>
            <person name="Havlak P."/>
            <person name="Hellsten U."/>
            <person name="Kuo D.H."/>
            <person name="Larsson T."/>
            <person name="Lv J."/>
            <person name="Arendt D."/>
            <person name="Savage R."/>
            <person name="Osoegawa K."/>
            <person name="de Jong P."/>
            <person name="Grimwood J."/>
            <person name="Chapman J.A."/>
            <person name="Shapiro H."/>
            <person name="Aerts A."/>
            <person name="Otillar R.P."/>
            <person name="Terry A.Y."/>
            <person name="Boore J.L."/>
            <person name="Grigoriev I.V."/>
            <person name="Lindberg D.R."/>
            <person name="Seaver E.C."/>
            <person name="Weisblat D.A."/>
            <person name="Putnam N.H."/>
            <person name="Rokhsar D.S."/>
        </authorList>
    </citation>
    <scope>NUCLEOTIDE SEQUENCE</scope>
    <source>
        <strain evidence="6 8">I ESC-2004</strain>
    </source>
</reference>
<protein>
    <recommendedName>
        <fullName evidence="4">Carboxylic ester hydrolase</fullName>
        <ecNumber evidence="4">3.1.1.-</ecNumber>
    </recommendedName>
</protein>